<evidence type="ECO:0000256" key="2">
    <source>
        <dbReference type="SAM" id="Phobius"/>
    </source>
</evidence>
<dbReference type="InterPro" id="IPR024623">
    <property type="entry name" value="YtxH"/>
</dbReference>
<feature type="transmembrane region" description="Helical" evidence="2">
    <location>
        <begin position="6"/>
        <end position="25"/>
    </location>
</feature>
<evidence type="ECO:0000256" key="1">
    <source>
        <dbReference type="SAM" id="MobiDB-lite"/>
    </source>
</evidence>
<accession>A0ABW2RKD9</accession>
<feature type="region of interest" description="Disordered" evidence="1">
    <location>
        <begin position="82"/>
        <end position="107"/>
    </location>
</feature>
<name>A0ABW2RKD9_9BACL</name>
<keyword evidence="4" id="KW-1185">Reference proteome</keyword>
<sequence length="107" mass="11770">MGKGKYFVAGAIFGGLIGAAAALLATTKTGHEVRKELEKGLELAKERGKDLYFTMKSQVSTEDKWKKVNEEGTVLVNRWLEAPKPEEAKGESHRSAASDYISIQDKE</sequence>
<gene>
    <name evidence="3" type="ORF">ACFQNG_08755</name>
</gene>
<proteinExistence type="predicted"/>
<organism evidence="3 4">
    <name type="scientific">Laceyella putida</name>
    <dbReference type="NCBI Taxonomy" id="110101"/>
    <lineage>
        <taxon>Bacteria</taxon>
        <taxon>Bacillati</taxon>
        <taxon>Bacillota</taxon>
        <taxon>Bacilli</taxon>
        <taxon>Bacillales</taxon>
        <taxon>Thermoactinomycetaceae</taxon>
        <taxon>Laceyella</taxon>
    </lineage>
</organism>
<dbReference type="RefSeq" id="WP_379864539.1">
    <property type="nucleotide sequence ID" value="NZ_JBHTBW010000021.1"/>
</dbReference>
<keyword evidence="2" id="KW-0812">Transmembrane</keyword>
<evidence type="ECO:0000313" key="3">
    <source>
        <dbReference type="EMBL" id="MFC7441246.1"/>
    </source>
</evidence>
<dbReference type="Proteomes" id="UP001596500">
    <property type="component" value="Unassembled WGS sequence"/>
</dbReference>
<dbReference type="EMBL" id="JBHTBW010000021">
    <property type="protein sequence ID" value="MFC7441246.1"/>
    <property type="molecule type" value="Genomic_DNA"/>
</dbReference>
<evidence type="ECO:0000313" key="4">
    <source>
        <dbReference type="Proteomes" id="UP001596500"/>
    </source>
</evidence>
<reference evidence="4" key="1">
    <citation type="journal article" date="2019" name="Int. J. Syst. Evol. Microbiol.">
        <title>The Global Catalogue of Microorganisms (GCM) 10K type strain sequencing project: providing services to taxonomists for standard genome sequencing and annotation.</title>
        <authorList>
            <consortium name="The Broad Institute Genomics Platform"/>
            <consortium name="The Broad Institute Genome Sequencing Center for Infectious Disease"/>
            <person name="Wu L."/>
            <person name="Ma J."/>
        </authorList>
    </citation>
    <scope>NUCLEOTIDE SEQUENCE [LARGE SCALE GENOMIC DNA]</scope>
    <source>
        <strain evidence="4">CGMCC 1.12942</strain>
    </source>
</reference>
<protein>
    <submittedName>
        <fullName evidence="3">YtxH domain-containing protein</fullName>
    </submittedName>
</protein>
<keyword evidence="2" id="KW-1133">Transmembrane helix</keyword>
<dbReference type="Pfam" id="PF12732">
    <property type="entry name" value="YtxH"/>
    <property type="match status" value="1"/>
</dbReference>
<feature type="compositionally biased region" description="Basic and acidic residues" evidence="1">
    <location>
        <begin position="82"/>
        <end position="96"/>
    </location>
</feature>
<comment type="caution">
    <text evidence="3">The sequence shown here is derived from an EMBL/GenBank/DDBJ whole genome shotgun (WGS) entry which is preliminary data.</text>
</comment>
<keyword evidence="2" id="KW-0472">Membrane</keyword>